<protein>
    <submittedName>
        <fullName evidence="2">Uncharacterized protein</fullName>
    </submittedName>
</protein>
<gene>
    <name evidence="2" type="ORF">AArcS_2127</name>
</gene>
<keyword evidence="1" id="KW-0472">Membrane</keyword>
<sequence>MSQTMSSDETGSTMEAGADTALIASVVSVGLALYAYFARGDRELGIFVGLWAPTILTLSNHFKQRDIEQQLQSMPLAGSTGNVRETIEELIQSRN</sequence>
<dbReference type="Proteomes" id="UP000663586">
    <property type="component" value="Chromosome"/>
</dbReference>
<dbReference type="EMBL" id="CP064786">
    <property type="protein sequence ID" value="QSG03325.1"/>
    <property type="molecule type" value="Genomic_DNA"/>
</dbReference>
<keyword evidence="1" id="KW-0812">Transmembrane</keyword>
<dbReference type="GeneID" id="70685504"/>
<dbReference type="RefSeq" id="WP_238477381.1">
    <property type="nucleotide sequence ID" value="NZ_CP064786.1"/>
</dbReference>
<name>A0A897MYA1_9EURY</name>
<proteinExistence type="predicted"/>
<reference evidence="2" key="1">
    <citation type="submission" date="2020-11" db="EMBL/GenBank/DDBJ databases">
        <title>Carbohydrate-dependent, anaerobic sulfur respiration: A novel catabolism in halophilic archaea.</title>
        <authorList>
            <person name="Sorokin D.Y."/>
            <person name="Messina E."/>
            <person name="Smedile F."/>
            <person name="La Cono V."/>
            <person name="Hallsworth J.E."/>
            <person name="Yakimov M.M."/>
        </authorList>
    </citation>
    <scope>NUCLEOTIDE SEQUENCE</scope>
    <source>
        <strain evidence="2">AArc-S</strain>
    </source>
</reference>
<keyword evidence="3" id="KW-1185">Reference proteome</keyword>
<evidence type="ECO:0000256" key="1">
    <source>
        <dbReference type="SAM" id="Phobius"/>
    </source>
</evidence>
<dbReference type="AlphaFoldDB" id="A0A897MYA1"/>
<feature type="transmembrane region" description="Helical" evidence="1">
    <location>
        <begin position="20"/>
        <end position="37"/>
    </location>
</feature>
<evidence type="ECO:0000313" key="2">
    <source>
        <dbReference type="EMBL" id="QSG03325.1"/>
    </source>
</evidence>
<evidence type="ECO:0000313" key="3">
    <source>
        <dbReference type="Proteomes" id="UP000663586"/>
    </source>
</evidence>
<organism evidence="2 3">
    <name type="scientific">Natranaeroarchaeum sulfidigenes</name>
    <dbReference type="NCBI Taxonomy" id="2784880"/>
    <lineage>
        <taxon>Archaea</taxon>
        <taxon>Methanobacteriati</taxon>
        <taxon>Methanobacteriota</taxon>
        <taxon>Stenosarchaea group</taxon>
        <taxon>Halobacteria</taxon>
        <taxon>Halobacteriales</taxon>
        <taxon>Natronoarchaeaceae</taxon>
        <taxon>Natranaeroarchaeum</taxon>
    </lineage>
</organism>
<keyword evidence="1" id="KW-1133">Transmembrane helix</keyword>
<accession>A0A897MYA1</accession>
<dbReference type="KEGG" id="hara:AArcS_2127"/>